<accession>U9U5G7</accession>
<gene>
    <name evidence="2" type="ORF">GLOINDRAFT_23736</name>
</gene>
<dbReference type="AlphaFoldDB" id="U9U5G7"/>
<evidence type="ECO:0000256" key="1">
    <source>
        <dbReference type="SAM" id="MobiDB-lite"/>
    </source>
</evidence>
<evidence type="ECO:0000313" key="2">
    <source>
        <dbReference type="EMBL" id="ESA15590.1"/>
    </source>
</evidence>
<name>U9U5G7_RHIID</name>
<dbReference type="VEuPathDB" id="FungiDB:RhiirFUN_003240"/>
<feature type="compositionally biased region" description="Basic and acidic residues" evidence="1">
    <location>
        <begin position="132"/>
        <end position="143"/>
    </location>
</feature>
<protein>
    <submittedName>
        <fullName evidence="2">Uncharacterized protein</fullName>
    </submittedName>
</protein>
<dbReference type="EMBL" id="KI281863">
    <property type="protein sequence ID" value="ESA15590.1"/>
    <property type="molecule type" value="Genomic_DNA"/>
</dbReference>
<feature type="compositionally biased region" description="Acidic residues" evidence="1">
    <location>
        <begin position="144"/>
        <end position="154"/>
    </location>
</feature>
<organism evidence="2">
    <name type="scientific">Rhizophagus irregularis (strain DAOM 181602 / DAOM 197198 / MUCL 43194)</name>
    <name type="common">Arbuscular mycorrhizal fungus</name>
    <name type="synonym">Glomus intraradices</name>
    <dbReference type="NCBI Taxonomy" id="747089"/>
    <lineage>
        <taxon>Eukaryota</taxon>
        <taxon>Fungi</taxon>
        <taxon>Fungi incertae sedis</taxon>
        <taxon>Mucoromycota</taxon>
        <taxon>Glomeromycotina</taxon>
        <taxon>Glomeromycetes</taxon>
        <taxon>Glomerales</taxon>
        <taxon>Glomeraceae</taxon>
        <taxon>Rhizophagus</taxon>
    </lineage>
</organism>
<sequence length="188" mass="21272">MEGNSAFLNEPAFSVCSNDKFDTIEYIMQMDFSHLESIRGSYVFTEEKTLNLAIAAGRIDELYEIHARFAKEIEDEISEQVINGGDCNDFANTISNPIHVRKKGRKPKDSNQTNTTNKGKKRVISENFNQNKQDDILRDKSNEDNTDPGLDDGIGENSRSNVRKCCVCNQKDHNSRTCPNKKDEECVA</sequence>
<proteinExistence type="predicted"/>
<dbReference type="HOGENOM" id="CLU_124029_0_0_1"/>
<reference evidence="2" key="1">
    <citation type="submission" date="2013-07" db="EMBL/GenBank/DDBJ databases">
        <title>The genome of an arbuscular mycorrhizal fungus provides insights into the evolution of the oldest plant symbiosis.</title>
        <authorList>
            <consortium name="DOE Joint Genome Institute"/>
            <person name="Tisserant E."/>
            <person name="Malbreil M."/>
            <person name="Kuo A."/>
            <person name="Kohler A."/>
            <person name="Symeonidi A."/>
            <person name="Balestrini R."/>
            <person name="Charron P."/>
            <person name="Duensing N."/>
            <person name="Frei-dit-Frey N."/>
            <person name="Gianinazzi-Pearson V."/>
            <person name="Gilbert B."/>
            <person name="Handa Y."/>
            <person name="Hijri M."/>
            <person name="Kaul R."/>
            <person name="Kawaguchi M."/>
            <person name="Krajinski F."/>
            <person name="Lammers P."/>
            <person name="Lapierre D."/>
            <person name="Masclaux F.G."/>
            <person name="Murat C."/>
            <person name="Morin E."/>
            <person name="Ndikumana S."/>
            <person name="Pagni M."/>
            <person name="Petitpierre D."/>
            <person name="Requena N."/>
            <person name="Rosikiewicz P."/>
            <person name="Riley R."/>
            <person name="Saito K."/>
            <person name="San Clemente H."/>
            <person name="Shapiro H."/>
            <person name="van Tuinen D."/>
            <person name="Becard G."/>
            <person name="Bonfante P."/>
            <person name="Paszkowski U."/>
            <person name="Shachar-Hill Y."/>
            <person name="Young J.P."/>
            <person name="Sanders I.R."/>
            <person name="Henrissat B."/>
            <person name="Rensing S.A."/>
            <person name="Grigoriev I.V."/>
            <person name="Corradi N."/>
            <person name="Roux C."/>
            <person name="Martin F."/>
        </authorList>
    </citation>
    <scope>NUCLEOTIDE SEQUENCE</scope>
    <source>
        <strain evidence="2">DAOM 197198</strain>
    </source>
</reference>
<feature type="region of interest" description="Disordered" evidence="1">
    <location>
        <begin position="98"/>
        <end position="156"/>
    </location>
</feature>